<sequence>MPGISLGDANLRLGPTIWAILIGIDFYVPGEPGTGVERPGVYFPRLRGCVEDVNQVEKLLREYFDPKDLSIHRLTATSPGNDQEARQGPQGENLQPTYENIVGTFNKIIKEAKPDDVVYIHYSGHGARVKTIFSEIKQNSTDLDEALVPTDISCGGRYLRDVEVANFIDKMIEKKLVVTLILDCCHAESANRGPKNSPRSPTGIRGVATPDRITLDHDLSFISSEPELSTVWEKYSKPSTRNAKLKNHWLLEPRGYTFLAACSTDEYATEESFDGQTQGLLTYNLIKAIRDHKSINITYCALSSIVGFNVKERNQNQNVVVGGEANRFFLSRSSQNLVNHTARITKVEIGEKRNTVIHMDAGSAQGIFKDVKIDIWPSSCAELKRSERIARLRVSEVKEVTLTAKIEKWYDGSENMRQLKPGLSGRAYIMPIKPVYLPNPGKLNSGIPNDCGPIEKLRVELEKSSFVKISDDPGKSFFRVDIQNGNYVILGAGNKQLLHPISPLPITLEGAAEKIAHRIVHLSRYYGILDLKASGANSEPLIAAHIEKGPYTHPRPAHSYNIPETRPDAYEVNSDERVVLHIANTSGVKVYIAVIDLDSSWCIEQIYPGGPNALQPCLEAGQSTQLPLHMSAPDGTLTGQIIDTIKIMVTTQPSRFQGWEMPDLEDIDKMHRSGEQTSVEINPWNPLEAVEITMTEPNLRRARPPSTHWGITNLPIKLAESQENDGSVYRSTQGNNIENPVSTYIYKPES</sequence>
<dbReference type="EMBL" id="WIWT01000026">
    <property type="protein sequence ID" value="KAF3213233.1"/>
    <property type="molecule type" value="Genomic_DNA"/>
</dbReference>
<evidence type="ECO:0000256" key="1">
    <source>
        <dbReference type="ARBA" id="ARBA00009005"/>
    </source>
</evidence>
<dbReference type="InterPro" id="IPR050452">
    <property type="entry name" value="Metacaspase"/>
</dbReference>
<gene>
    <name evidence="6" type="ORF">TWF106_007000</name>
    <name evidence="5" type="ORF">TWF679_005462</name>
    <name evidence="4" type="ORF">TWF788_007431</name>
</gene>
<dbReference type="Proteomes" id="UP000614610">
    <property type="component" value="Unassembled WGS sequence"/>
</dbReference>
<comment type="caution">
    <text evidence="4">The sequence shown here is derived from an EMBL/GenBank/DDBJ whole genome shotgun (WGS) entry which is preliminary data.</text>
</comment>
<evidence type="ECO:0000313" key="6">
    <source>
        <dbReference type="EMBL" id="KAF3219580.1"/>
    </source>
</evidence>
<evidence type="ECO:0000313" key="8">
    <source>
        <dbReference type="Proteomes" id="UP000479691"/>
    </source>
</evidence>
<feature type="region of interest" description="Disordered" evidence="2">
    <location>
        <begin position="74"/>
        <end position="95"/>
    </location>
</feature>
<dbReference type="GO" id="GO:0005737">
    <property type="term" value="C:cytoplasm"/>
    <property type="evidence" value="ECO:0007669"/>
    <property type="project" value="TreeGrafter"/>
</dbReference>
<dbReference type="Pfam" id="PF00656">
    <property type="entry name" value="Peptidase_C14"/>
    <property type="match status" value="1"/>
</dbReference>
<feature type="domain" description="Peptidase C14 caspase" evidence="3">
    <location>
        <begin position="19"/>
        <end position="296"/>
    </location>
</feature>
<evidence type="ECO:0000259" key="3">
    <source>
        <dbReference type="Pfam" id="PF00656"/>
    </source>
</evidence>
<evidence type="ECO:0000256" key="2">
    <source>
        <dbReference type="SAM" id="MobiDB-lite"/>
    </source>
</evidence>
<dbReference type="InterPro" id="IPR011600">
    <property type="entry name" value="Pept_C14_caspase"/>
</dbReference>
<name>A0A6G1MJV3_ORBOL</name>
<dbReference type="GO" id="GO:0004197">
    <property type="term" value="F:cysteine-type endopeptidase activity"/>
    <property type="evidence" value="ECO:0007669"/>
    <property type="project" value="InterPro"/>
</dbReference>
<dbReference type="EMBL" id="JAABOE010000041">
    <property type="protein sequence ID" value="KAF3178255.1"/>
    <property type="molecule type" value="Genomic_DNA"/>
</dbReference>
<protein>
    <recommendedName>
        <fullName evidence="3">Peptidase C14 caspase domain-containing protein</fullName>
    </recommendedName>
</protein>
<dbReference type="EMBL" id="WIWS01000036">
    <property type="protein sequence ID" value="KAF3219580.1"/>
    <property type="molecule type" value="Genomic_DNA"/>
</dbReference>
<evidence type="ECO:0000313" key="7">
    <source>
        <dbReference type="Proteomes" id="UP000472727"/>
    </source>
</evidence>
<accession>A0A6G1MJV3</accession>
<dbReference type="PANTHER" id="PTHR48104">
    <property type="entry name" value="METACASPASE-4"/>
    <property type="match status" value="1"/>
</dbReference>
<dbReference type="AlphaFoldDB" id="A0A6G1MJV3"/>
<organism evidence="4 8">
    <name type="scientific">Orbilia oligospora</name>
    <name type="common">Nematode-trapping fungus</name>
    <name type="synonym">Arthrobotrys oligospora</name>
    <dbReference type="NCBI Taxonomy" id="2813651"/>
    <lineage>
        <taxon>Eukaryota</taxon>
        <taxon>Fungi</taxon>
        <taxon>Dikarya</taxon>
        <taxon>Ascomycota</taxon>
        <taxon>Pezizomycotina</taxon>
        <taxon>Orbiliomycetes</taxon>
        <taxon>Orbiliales</taxon>
        <taxon>Orbiliaceae</taxon>
        <taxon>Orbilia</taxon>
    </lineage>
</organism>
<comment type="similarity">
    <text evidence="1">Belongs to the peptidase C14B family.</text>
</comment>
<dbReference type="Gene3D" id="3.40.50.1460">
    <property type="match status" value="1"/>
</dbReference>
<dbReference type="GO" id="GO:0006508">
    <property type="term" value="P:proteolysis"/>
    <property type="evidence" value="ECO:0007669"/>
    <property type="project" value="InterPro"/>
</dbReference>
<evidence type="ECO:0000313" key="4">
    <source>
        <dbReference type="EMBL" id="KAF3178255.1"/>
    </source>
</evidence>
<dbReference type="OrthoDB" id="3223806at2759"/>
<dbReference type="PANTHER" id="PTHR48104:SF30">
    <property type="entry name" value="METACASPASE-1"/>
    <property type="match status" value="1"/>
</dbReference>
<proteinExistence type="inferred from homology"/>
<reference evidence="7 8" key="1">
    <citation type="submission" date="2019-06" db="EMBL/GenBank/DDBJ databases">
        <authorList>
            <person name="Palmer J.M."/>
        </authorList>
    </citation>
    <scope>NUCLEOTIDE SEQUENCE [LARGE SCALE GENOMIC DNA]</scope>
    <source>
        <strain evidence="6 7">TWF106</strain>
        <strain evidence="5">TWF679</strain>
        <strain evidence="4 8">TWF788</strain>
    </source>
</reference>
<dbReference type="Proteomes" id="UP000479691">
    <property type="component" value="Unassembled WGS sequence"/>
</dbReference>
<evidence type="ECO:0000313" key="5">
    <source>
        <dbReference type="EMBL" id="KAF3213233.1"/>
    </source>
</evidence>
<dbReference type="Proteomes" id="UP000472727">
    <property type="component" value="Unassembled WGS sequence"/>
</dbReference>